<dbReference type="PANTHER" id="PTHR11188:SF17">
    <property type="entry name" value="FI21816P1"/>
    <property type="match status" value="1"/>
</dbReference>
<dbReference type="InterPro" id="IPR011021">
    <property type="entry name" value="Arrestin-like_N"/>
</dbReference>
<dbReference type="GO" id="GO:0005737">
    <property type="term" value="C:cytoplasm"/>
    <property type="evidence" value="ECO:0007669"/>
    <property type="project" value="TreeGrafter"/>
</dbReference>
<reference evidence="4" key="2">
    <citation type="submission" date="2020-12" db="EMBL/GenBank/DDBJ databases">
        <authorList>
            <person name="Kanost M."/>
        </authorList>
    </citation>
    <scope>NUCLEOTIDE SEQUENCE</scope>
</reference>
<name>A0A922CW03_MANSE</name>
<proteinExistence type="inferred from homology"/>
<organism evidence="4 5">
    <name type="scientific">Manduca sexta</name>
    <name type="common">Tobacco hawkmoth</name>
    <name type="synonym">Tobacco hornworm</name>
    <dbReference type="NCBI Taxonomy" id="7130"/>
    <lineage>
        <taxon>Eukaryota</taxon>
        <taxon>Metazoa</taxon>
        <taxon>Ecdysozoa</taxon>
        <taxon>Arthropoda</taxon>
        <taxon>Hexapoda</taxon>
        <taxon>Insecta</taxon>
        <taxon>Pterygota</taxon>
        <taxon>Neoptera</taxon>
        <taxon>Endopterygota</taxon>
        <taxon>Lepidoptera</taxon>
        <taxon>Glossata</taxon>
        <taxon>Ditrysia</taxon>
        <taxon>Bombycoidea</taxon>
        <taxon>Sphingidae</taxon>
        <taxon>Sphinginae</taxon>
        <taxon>Sphingini</taxon>
        <taxon>Manduca</taxon>
    </lineage>
</organism>
<keyword evidence="2" id="KW-0716">Sensory transduction</keyword>
<dbReference type="InterPro" id="IPR014752">
    <property type="entry name" value="Arrestin-like_C"/>
</dbReference>
<feature type="domain" description="Arrestin C-terminal-like" evidence="3">
    <location>
        <begin position="165"/>
        <end position="293"/>
    </location>
</feature>
<dbReference type="InterPro" id="IPR050357">
    <property type="entry name" value="Arrestin_domain-protein"/>
</dbReference>
<dbReference type="Pfam" id="PF00339">
    <property type="entry name" value="Arrestin_N"/>
    <property type="match status" value="1"/>
</dbReference>
<dbReference type="SUPFAM" id="SSF81296">
    <property type="entry name" value="E set domains"/>
    <property type="match status" value="2"/>
</dbReference>
<dbReference type="InterPro" id="IPR011022">
    <property type="entry name" value="Arrestin_C-like"/>
</dbReference>
<dbReference type="EMBL" id="JH668761">
    <property type="protein sequence ID" value="KAG6461600.1"/>
    <property type="molecule type" value="Genomic_DNA"/>
</dbReference>
<dbReference type="Pfam" id="PF02752">
    <property type="entry name" value="Arrestin_C"/>
    <property type="match status" value="1"/>
</dbReference>
<evidence type="ECO:0000256" key="2">
    <source>
        <dbReference type="ARBA" id="ARBA00022606"/>
    </source>
</evidence>
<evidence type="ECO:0000256" key="1">
    <source>
        <dbReference type="ARBA" id="ARBA00005298"/>
    </source>
</evidence>
<evidence type="ECO:0000259" key="3">
    <source>
        <dbReference type="SMART" id="SM01017"/>
    </source>
</evidence>
<dbReference type="OrthoDB" id="2333384at2759"/>
<dbReference type="SMART" id="SM01017">
    <property type="entry name" value="Arrestin_C"/>
    <property type="match status" value="1"/>
</dbReference>
<dbReference type="AlphaFoldDB" id="A0A922CW03"/>
<protein>
    <recommendedName>
        <fullName evidence="3">Arrestin C-terminal-like domain-containing protein</fullName>
    </recommendedName>
</protein>
<keyword evidence="5" id="KW-1185">Reference proteome</keyword>
<dbReference type="GO" id="GO:0015031">
    <property type="term" value="P:protein transport"/>
    <property type="evidence" value="ECO:0007669"/>
    <property type="project" value="TreeGrafter"/>
</dbReference>
<comment type="similarity">
    <text evidence="1">Belongs to the arrestin family.</text>
</comment>
<dbReference type="PANTHER" id="PTHR11188">
    <property type="entry name" value="ARRESTIN DOMAIN CONTAINING PROTEIN"/>
    <property type="match status" value="1"/>
</dbReference>
<accession>A0A922CW03</accession>
<sequence length="298" mass="33864">MACDCVVRLNSDSTGSFYTGDIVTGIVVLDLQQDQKIESIDFEVIGTSKAQWTRSAPTIPYIKLYSQKSKILSIAIPNIFSEVISGKTISAGIYTYPFHFALPDDLPSTFESSIAKIEYRIKIKSKPFYKIKKVVPFVVLNSVNVNHIDAMLRPSVHEFEKTFRGSGNFSITVKTLTGFAPKQTVPFHVTLYNEKKAIVHKINVKLIQKLNYVVQSGYFEEEKKMFKVEYKKLTNTVSETCNFQMEIPQLTPSSIHLIEPMVNISYEFRVEVIFPFHFTLHGSIPVTIATIPVLHYDF</sequence>
<evidence type="ECO:0000313" key="4">
    <source>
        <dbReference type="EMBL" id="KAG6461600.1"/>
    </source>
</evidence>
<dbReference type="InterPro" id="IPR014756">
    <property type="entry name" value="Ig_E-set"/>
</dbReference>
<evidence type="ECO:0000313" key="5">
    <source>
        <dbReference type="Proteomes" id="UP000791440"/>
    </source>
</evidence>
<comment type="caution">
    <text evidence="4">The sequence shown here is derived from an EMBL/GenBank/DDBJ whole genome shotgun (WGS) entry which is preliminary data.</text>
</comment>
<dbReference type="Gene3D" id="2.60.40.640">
    <property type="match status" value="2"/>
</dbReference>
<reference evidence="4" key="1">
    <citation type="journal article" date="2016" name="Insect Biochem. Mol. Biol.">
        <title>Multifaceted biological insights from a draft genome sequence of the tobacco hornworm moth, Manduca sexta.</title>
        <authorList>
            <person name="Kanost M.R."/>
            <person name="Arrese E.L."/>
            <person name="Cao X."/>
            <person name="Chen Y.R."/>
            <person name="Chellapilla S."/>
            <person name="Goldsmith M.R."/>
            <person name="Grosse-Wilde E."/>
            <person name="Heckel D.G."/>
            <person name="Herndon N."/>
            <person name="Jiang H."/>
            <person name="Papanicolaou A."/>
            <person name="Qu J."/>
            <person name="Soulages J.L."/>
            <person name="Vogel H."/>
            <person name="Walters J."/>
            <person name="Waterhouse R.M."/>
            <person name="Ahn S.J."/>
            <person name="Almeida F.C."/>
            <person name="An C."/>
            <person name="Aqrawi P."/>
            <person name="Bretschneider A."/>
            <person name="Bryant W.B."/>
            <person name="Bucks S."/>
            <person name="Chao H."/>
            <person name="Chevignon G."/>
            <person name="Christen J.M."/>
            <person name="Clarke D.F."/>
            <person name="Dittmer N.T."/>
            <person name="Ferguson L.C.F."/>
            <person name="Garavelou S."/>
            <person name="Gordon K.H.J."/>
            <person name="Gunaratna R.T."/>
            <person name="Han Y."/>
            <person name="Hauser F."/>
            <person name="He Y."/>
            <person name="Heidel-Fischer H."/>
            <person name="Hirsh A."/>
            <person name="Hu Y."/>
            <person name="Jiang H."/>
            <person name="Kalra D."/>
            <person name="Klinner C."/>
            <person name="Konig C."/>
            <person name="Kovar C."/>
            <person name="Kroll A.R."/>
            <person name="Kuwar S.S."/>
            <person name="Lee S.L."/>
            <person name="Lehman R."/>
            <person name="Li K."/>
            <person name="Li Z."/>
            <person name="Liang H."/>
            <person name="Lovelace S."/>
            <person name="Lu Z."/>
            <person name="Mansfield J.H."/>
            <person name="McCulloch K.J."/>
            <person name="Mathew T."/>
            <person name="Morton B."/>
            <person name="Muzny D.M."/>
            <person name="Neunemann D."/>
            <person name="Ongeri F."/>
            <person name="Pauchet Y."/>
            <person name="Pu L.L."/>
            <person name="Pyrousis I."/>
            <person name="Rao X.J."/>
            <person name="Redding A."/>
            <person name="Roesel C."/>
            <person name="Sanchez-Gracia A."/>
            <person name="Schaack S."/>
            <person name="Shukla A."/>
            <person name="Tetreau G."/>
            <person name="Wang Y."/>
            <person name="Xiong G.H."/>
            <person name="Traut W."/>
            <person name="Walsh T.K."/>
            <person name="Worley K.C."/>
            <person name="Wu D."/>
            <person name="Wu W."/>
            <person name="Wu Y.Q."/>
            <person name="Zhang X."/>
            <person name="Zou Z."/>
            <person name="Zucker H."/>
            <person name="Briscoe A.D."/>
            <person name="Burmester T."/>
            <person name="Clem R.J."/>
            <person name="Feyereisen R."/>
            <person name="Grimmelikhuijzen C.J.P."/>
            <person name="Hamodrakas S.J."/>
            <person name="Hansson B.S."/>
            <person name="Huguet E."/>
            <person name="Jermiin L.S."/>
            <person name="Lan Q."/>
            <person name="Lehman H.K."/>
            <person name="Lorenzen M."/>
            <person name="Merzendorfer H."/>
            <person name="Michalopoulos I."/>
            <person name="Morton D.B."/>
            <person name="Muthukrishnan S."/>
            <person name="Oakeshott J.G."/>
            <person name="Palmer W."/>
            <person name="Park Y."/>
            <person name="Passarelli A.L."/>
            <person name="Rozas J."/>
            <person name="Schwartz L.M."/>
            <person name="Smith W."/>
            <person name="Southgate A."/>
            <person name="Vilcinskas A."/>
            <person name="Vogt R."/>
            <person name="Wang P."/>
            <person name="Werren J."/>
            <person name="Yu X.Q."/>
            <person name="Zhou J.J."/>
            <person name="Brown S.J."/>
            <person name="Scherer S.E."/>
            <person name="Richards S."/>
            <person name="Blissard G.W."/>
        </authorList>
    </citation>
    <scope>NUCLEOTIDE SEQUENCE</scope>
</reference>
<gene>
    <name evidence="4" type="ORF">O3G_MSEX012734</name>
</gene>
<dbReference type="Proteomes" id="UP000791440">
    <property type="component" value="Unassembled WGS sequence"/>
</dbReference>